<evidence type="ECO:0000259" key="1">
    <source>
        <dbReference type="Pfam" id="PF20208"/>
    </source>
</evidence>
<evidence type="ECO:0000313" key="2">
    <source>
        <dbReference type="EMBL" id="SHI56438.1"/>
    </source>
</evidence>
<feature type="domain" description="ARG and Rhodanese-Phosphatase-superfamily-associated" evidence="1">
    <location>
        <begin position="1"/>
        <end position="67"/>
    </location>
</feature>
<dbReference type="RefSeq" id="WP_072867287.1">
    <property type="nucleotide sequence ID" value="NZ_FQZM01000006.1"/>
</dbReference>
<name>A0A1M6C6V6_9FIRM</name>
<gene>
    <name evidence="2" type="ORF">SAMN02745219_00609</name>
</gene>
<sequence length="299" mass="32497">MAQDLFEVGEISELGSVNEILVLNKSDFAVLILDGEILTGAKQNRVVNASVLVSLKEMKTLGLEVICFIPCCSSKSVGGGVERPPYVWPGSGLERAWVRLEVARRGMEHCIEGNSRPTPAMHLYNGSFYSAFDAGLARQLIYSGKLRLFIISAGYGVLDAFEPARNYDAEMKGRVARYWREAGLADIIGDICLVLSPQRVYGFFAGEPGWSGSGAKYRYFFTEGVKKALSSGFKPAQAGCFYRESGRGVTAILGALGRAFSRWLSSGPNCDMIVEAAKTNGLRDGGIIIRYQDFLAAGE</sequence>
<accession>A0A1M6C6V6</accession>
<keyword evidence="3" id="KW-1185">Reference proteome</keyword>
<dbReference type="STRING" id="1121432.SAMN02745219_00609"/>
<dbReference type="Proteomes" id="UP000184529">
    <property type="component" value="Unassembled WGS sequence"/>
</dbReference>
<dbReference type="EMBL" id="FQZM01000006">
    <property type="protein sequence ID" value="SHI56438.1"/>
    <property type="molecule type" value="Genomic_DNA"/>
</dbReference>
<dbReference type="AlphaFoldDB" id="A0A1M6C6V6"/>
<dbReference type="OrthoDB" id="2110768at2"/>
<protein>
    <recommendedName>
        <fullName evidence="1">ARG and Rhodanese-Phosphatase-superfamily-associated domain-containing protein</fullName>
    </recommendedName>
</protein>
<dbReference type="Pfam" id="PF20208">
    <property type="entry name" value="ARPP-1"/>
    <property type="match status" value="1"/>
</dbReference>
<organism evidence="2 3">
    <name type="scientific">Desulfofundulus thermosubterraneus DSM 16057</name>
    <dbReference type="NCBI Taxonomy" id="1121432"/>
    <lineage>
        <taxon>Bacteria</taxon>
        <taxon>Bacillati</taxon>
        <taxon>Bacillota</taxon>
        <taxon>Clostridia</taxon>
        <taxon>Eubacteriales</taxon>
        <taxon>Peptococcaceae</taxon>
        <taxon>Desulfofundulus</taxon>
    </lineage>
</organism>
<evidence type="ECO:0000313" key="3">
    <source>
        <dbReference type="Proteomes" id="UP000184529"/>
    </source>
</evidence>
<reference evidence="3" key="1">
    <citation type="submission" date="2016-11" db="EMBL/GenBank/DDBJ databases">
        <authorList>
            <person name="Varghese N."/>
            <person name="Submissions S."/>
        </authorList>
    </citation>
    <scope>NUCLEOTIDE SEQUENCE [LARGE SCALE GENOMIC DNA]</scope>
    <source>
        <strain evidence="3">DSM 16057</strain>
    </source>
</reference>
<proteinExistence type="predicted"/>
<dbReference type="InterPro" id="IPR046699">
    <property type="entry name" value="ARPP-1"/>
</dbReference>